<evidence type="ECO:0000313" key="6">
    <source>
        <dbReference type="EMBL" id="MEI5985827.1"/>
    </source>
</evidence>
<keyword evidence="3 5" id="KW-1133">Transmembrane helix</keyword>
<keyword evidence="2 5" id="KW-0812">Transmembrane</keyword>
<organism evidence="6 7">
    <name type="scientific">Sphingobacterium tenebrionis</name>
    <dbReference type="NCBI Taxonomy" id="3111775"/>
    <lineage>
        <taxon>Bacteria</taxon>
        <taxon>Pseudomonadati</taxon>
        <taxon>Bacteroidota</taxon>
        <taxon>Sphingobacteriia</taxon>
        <taxon>Sphingobacteriales</taxon>
        <taxon>Sphingobacteriaceae</taxon>
        <taxon>Sphingobacterium</taxon>
    </lineage>
</organism>
<sequence>MKNSSSPFDQRGNNLMEDGKNFAIISYLTAIGLIIAFVLNNEKRNDFTTFHIRQSLGIFLAMFIFGMFSYLPFIGWIISVLGFVLLVILWIAGVMNAVNGHKKPVPILGEYFNSIFSGI</sequence>
<keyword evidence="4 5" id="KW-0472">Membrane</keyword>
<dbReference type="Pfam" id="PF09685">
    <property type="entry name" value="MamF_MmsF"/>
    <property type="match status" value="1"/>
</dbReference>
<evidence type="ECO:0000256" key="5">
    <source>
        <dbReference type="SAM" id="Phobius"/>
    </source>
</evidence>
<evidence type="ECO:0000313" key="7">
    <source>
        <dbReference type="Proteomes" id="UP001363035"/>
    </source>
</evidence>
<comment type="subcellular location">
    <subcellularLocation>
        <location evidence="1">Membrane</location>
        <topology evidence="1">Multi-pass membrane protein</topology>
    </subcellularLocation>
</comment>
<feature type="transmembrane region" description="Helical" evidence="5">
    <location>
        <begin position="51"/>
        <end position="70"/>
    </location>
</feature>
<dbReference type="PANTHER" id="PTHR36460">
    <property type="entry name" value="UPF0132 DOMAIN PROTEIN (AFU_ORTHOLOGUE AFUA_3G10255)"/>
    <property type="match status" value="1"/>
</dbReference>
<evidence type="ECO:0000256" key="3">
    <source>
        <dbReference type="ARBA" id="ARBA00022989"/>
    </source>
</evidence>
<dbReference type="RefSeq" id="WP_099367781.1">
    <property type="nucleotide sequence ID" value="NZ_JAYLLN010000035.1"/>
</dbReference>
<feature type="transmembrane region" description="Helical" evidence="5">
    <location>
        <begin position="20"/>
        <end position="39"/>
    </location>
</feature>
<evidence type="ECO:0000256" key="2">
    <source>
        <dbReference type="ARBA" id="ARBA00022692"/>
    </source>
</evidence>
<evidence type="ECO:0008006" key="8">
    <source>
        <dbReference type="Google" id="ProtNLM"/>
    </source>
</evidence>
<dbReference type="PANTHER" id="PTHR36460:SF1">
    <property type="entry name" value="UPF0132 DOMAIN PROTEIN (AFU_ORTHOLOGUE AFUA_3G10255)"/>
    <property type="match status" value="1"/>
</dbReference>
<gene>
    <name evidence="6" type="ORF">VJ786_13045</name>
</gene>
<comment type="caution">
    <text evidence="6">The sequence shown here is derived from an EMBL/GenBank/DDBJ whole genome shotgun (WGS) entry which is preliminary data.</text>
</comment>
<evidence type="ECO:0000256" key="4">
    <source>
        <dbReference type="ARBA" id="ARBA00023136"/>
    </source>
</evidence>
<proteinExistence type="predicted"/>
<feature type="transmembrane region" description="Helical" evidence="5">
    <location>
        <begin position="76"/>
        <end position="98"/>
    </location>
</feature>
<dbReference type="EMBL" id="JAYLLN010000035">
    <property type="protein sequence ID" value="MEI5985827.1"/>
    <property type="molecule type" value="Genomic_DNA"/>
</dbReference>
<dbReference type="InterPro" id="IPR019109">
    <property type="entry name" value="MamF_MmsF"/>
</dbReference>
<reference evidence="6 7" key="1">
    <citation type="submission" date="2024-01" db="EMBL/GenBank/DDBJ databases">
        <title>Sphingobacterium tenebrionis sp. nov., a novel endophyte isolated from tenebrio molitor intestines.</title>
        <authorList>
            <person name="Zhang C."/>
        </authorList>
    </citation>
    <scope>NUCLEOTIDE SEQUENCE [LARGE SCALE GENOMIC DNA]</scope>
    <source>
        <strain evidence="6 7">PU5-4</strain>
    </source>
</reference>
<dbReference type="Proteomes" id="UP001363035">
    <property type="component" value="Unassembled WGS sequence"/>
</dbReference>
<protein>
    <recommendedName>
        <fullName evidence="8">Chloroplast import component protein (Tic20)</fullName>
    </recommendedName>
</protein>
<keyword evidence="7" id="KW-1185">Reference proteome</keyword>
<name>A0ABU8I8H2_9SPHI</name>
<evidence type="ECO:0000256" key="1">
    <source>
        <dbReference type="ARBA" id="ARBA00004141"/>
    </source>
</evidence>
<accession>A0ABU8I8H2</accession>